<gene>
    <name evidence="1" type="ORF">H4N64_32970</name>
</gene>
<protein>
    <submittedName>
        <fullName evidence="1">FMN-binding negative transcriptional regulator</fullName>
    </submittedName>
</protein>
<comment type="caution">
    <text evidence="1">The sequence shown here is derived from an EMBL/GenBank/DDBJ whole genome shotgun (WGS) entry which is preliminary data.</text>
</comment>
<dbReference type="PANTHER" id="PTHR35802:SF1">
    <property type="entry name" value="PROTEASE SYNTHASE AND SPORULATION PROTEIN PAI 2"/>
    <property type="match status" value="1"/>
</dbReference>
<proteinExistence type="predicted"/>
<reference evidence="1 2" key="1">
    <citation type="submission" date="2020-08" db="EMBL/GenBank/DDBJ databases">
        <title>Streptomyces sp. PSKA01 genome sequencing and assembly.</title>
        <authorList>
            <person name="Mandal S."/>
            <person name="Maiti P.K."/>
            <person name="Das P."/>
        </authorList>
    </citation>
    <scope>NUCLEOTIDE SEQUENCE [LARGE SCALE GENOMIC DNA]</scope>
    <source>
        <strain evidence="1 2">PSKA01</strain>
    </source>
</reference>
<dbReference type="AlphaFoldDB" id="A0A7X1J8P3"/>
<dbReference type="PIRSF" id="PIRSF010372">
    <property type="entry name" value="PaiB"/>
    <property type="match status" value="1"/>
</dbReference>
<organism evidence="1 2">
    <name type="scientific">Streptomyces cupreus</name>
    <dbReference type="NCBI Taxonomy" id="2759956"/>
    <lineage>
        <taxon>Bacteria</taxon>
        <taxon>Bacillati</taxon>
        <taxon>Actinomycetota</taxon>
        <taxon>Actinomycetes</taxon>
        <taxon>Kitasatosporales</taxon>
        <taxon>Streptomycetaceae</taxon>
        <taxon>Streptomyces</taxon>
    </lineage>
</organism>
<dbReference type="SUPFAM" id="SSF50475">
    <property type="entry name" value="FMN-binding split barrel"/>
    <property type="match status" value="1"/>
</dbReference>
<dbReference type="Pfam" id="PF04299">
    <property type="entry name" value="FMN_bind_2"/>
    <property type="match status" value="1"/>
</dbReference>
<dbReference type="EMBL" id="JACMSF010000048">
    <property type="protein sequence ID" value="MBC2906266.1"/>
    <property type="molecule type" value="Genomic_DNA"/>
</dbReference>
<dbReference type="Gene3D" id="2.30.110.10">
    <property type="entry name" value="Electron Transport, Fmn-binding Protein, Chain A"/>
    <property type="match status" value="1"/>
</dbReference>
<dbReference type="InterPro" id="IPR007396">
    <property type="entry name" value="TR_PAI2-type"/>
</dbReference>
<accession>A0A7X1J8P3</accession>
<sequence>MHADTRRTSRDPEGADVFVPAAYRQPDQSWTIDMIRSNPLALLVTADPQGPGVHATHVPVILDPAAGDPTADDPTADDPAEIVLLGHMNRANPHWAAVDAGEALVVFTGPHSYVSPTIYQTTPAAPTWDFTSVHVRGPVQRLAQSEPTLAVVQATVRAYEAEFGTGWDMSESVGYFRKILPAVGAFRIHGRRTEAMFKLSQEQPPEIRERVRESFGGDPTGRRGKVADLMCRWRRESGPAAR</sequence>
<evidence type="ECO:0000313" key="2">
    <source>
        <dbReference type="Proteomes" id="UP000584670"/>
    </source>
</evidence>
<dbReference type="PANTHER" id="PTHR35802">
    <property type="entry name" value="PROTEASE SYNTHASE AND SPORULATION PROTEIN PAI 2"/>
    <property type="match status" value="1"/>
</dbReference>
<dbReference type="InterPro" id="IPR012349">
    <property type="entry name" value="Split_barrel_FMN-bd"/>
</dbReference>
<evidence type="ECO:0000313" key="1">
    <source>
        <dbReference type="EMBL" id="MBC2906266.1"/>
    </source>
</evidence>
<keyword evidence="2" id="KW-1185">Reference proteome</keyword>
<dbReference type="Proteomes" id="UP000584670">
    <property type="component" value="Unassembled WGS sequence"/>
</dbReference>
<name>A0A7X1J8P3_9ACTN</name>